<dbReference type="PROSITE" id="PS51879">
    <property type="entry name" value="RST"/>
    <property type="match status" value="1"/>
</dbReference>
<accession>C0HHY3</accession>
<feature type="domain" description="RST" evidence="4">
    <location>
        <begin position="24"/>
        <end position="95"/>
    </location>
</feature>
<reference evidence="5" key="1">
    <citation type="journal article" date="2009" name="PLoS Genet.">
        <title>Sequencing, mapping, and analysis of 27,455 maize full-length cDNAs.</title>
        <authorList>
            <person name="Soderlund C."/>
            <person name="Descour A."/>
            <person name="Kudrna D."/>
            <person name="Bomhoff M."/>
            <person name="Boyd L."/>
            <person name="Currie J."/>
            <person name="Angelova A."/>
            <person name="Collura K."/>
            <person name="Wissotski M."/>
            <person name="Ashley E."/>
            <person name="Morrow D."/>
            <person name="Fernandes J."/>
            <person name="Walbot V."/>
            <person name="Yu Y."/>
        </authorList>
    </citation>
    <scope>NUCLEOTIDE SEQUENCE</scope>
    <source>
        <strain evidence="5">B73</strain>
    </source>
</reference>
<evidence type="ECO:0000256" key="2">
    <source>
        <dbReference type="ARBA" id="ARBA00023242"/>
    </source>
</evidence>
<dbReference type="PANTHER" id="PTHR32263:SF10">
    <property type="entry name" value="OS10G0577800 PROTEIN"/>
    <property type="match status" value="1"/>
</dbReference>
<dbReference type="PANTHER" id="PTHR32263">
    <property type="entry name" value="INACTIVE POLY [ADP-RIBOSE] POLYMERASE SRO4-RELATED"/>
    <property type="match status" value="1"/>
</dbReference>
<evidence type="ECO:0000313" key="6">
    <source>
        <dbReference type="EMBL" id="AQK66208.1"/>
    </source>
</evidence>
<feature type="compositionally biased region" description="Basic and acidic residues" evidence="3">
    <location>
        <begin position="92"/>
        <end position="102"/>
    </location>
</feature>
<proteinExistence type="evidence at transcript level"/>
<dbReference type="Pfam" id="PF12174">
    <property type="entry name" value="RST"/>
    <property type="match status" value="1"/>
</dbReference>
<evidence type="ECO:0000256" key="3">
    <source>
        <dbReference type="SAM" id="MobiDB-lite"/>
    </source>
</evidence>
<keyword evidence="2" id="KW-0539">Nucleus</keyword>
<name>C0HHY3_MAIZE</name>
<evidence type="ECO:0000313" key="5">
    <source>
        <dbReference type="EMBL" id="ACN26636.1"/>
    </source>
</evidence>
<evidence type="ECO:0000256" key="1">
    <source>
        <dbReference type="ARBA" id="ARBA00004123"/>
    </source>
</evidence>
<dbReference type="AlphaFoldDB" id="C0HHY3"/>
<gene>
    <name evidence="6" type="ORF">ZEAMMB73_Zm00001d014423</name>
</gene>
<dbReference type="InterPro" id="IPR022003">
    <property type="entry name" value="RST"/>
</dbReference>
<organism evidence="5">
    <name type="scientific">Zea mays</name>
    <name type="common">Maize</name>
    <dbReference type="NCBI Taxonomy" id="4577"/>
    <lineage>
        <taxon>Eukaryota</taxon>
        <taxon>Viridiplantae</taxon>
        <taxon>Streptophyta</taxon>
        <taxon>Embryophyta</taxon>
        <taxon>Tracheophyta</taxon>
        <taxon>Spermatophyta</taxon>
        <taxon>Magnoliopsida</taxon>
        <taxon>Liliopsida</taxon>
        <taxon>Poales</taxon>
        <taxon>Poaceae</taxon>
        <taxon>PACMAD clade</taxon>
        <taxon>Panicoideae</taxon>
        <taxon>Andropogonodae</taxon>
        <taxon>Andropogoneae</taxon>
        <taxon>Tripsacinae</taxon>
        <taxon>Zea</taxon>
    </lineage>
</organism>
<dbReference type="GO" id="GO:0005634">
    <property type="term" value="C:nucleus"/>
    <property type="evidence" value="ECO:0007669"/>
    <property type="project" value="UniProtKB-SubCell"/>
</dbReference>
<feature type="region of interest" description="Disordered" evidence="3">
    <location>
        <begin position="92"/>
        <end position="113"/>
    </location>
</feature>
<evidence type="ECO:0000259" key="4">
    <source>
        <dbReference type="PROSITE" id="PS51879"/>
    </source>
</evidence>
<dbReference type="InterPro" id="IPR044964">
    <property type="entry name" value="RCD1/SRO1-5"/>
</dbReference>
<sequence length="113" mass="12300">MNLEAPPALGGGCAAPMLGDSMEKAPSSPWMPFSMLFAAISTKVSPENMDVIIGCYEEFKSKKISRGELVKKLRHVVGDRVLISTIMRLQDKLPPVDKREEPDTSASKVVAEP</sequence>
<dbReference type="EMBL" id="BT061939">
    <property type="protein sequence ID" value="ACN26636.1"/>
    <property type="molecule type" value="mRNA"/>
</dbReference>
<protein>
    <submittedName>
        <fullName evidence="6">Putative inactive poly [ADP-ribose] polymerase SRO1</fullName>
    </submittedName>
</protein>
<comment type="subcellular location">
    <subcellularLocation>
        <location evidence="1">Nucleus</location>
    </subcellularLocation>
</comment>
<dbReference type="ExpressionAtlas" id="C0HHY3">
    <property type="expression patterns" value="baseline and differential"/>
</dbReference>
<dbReference type="HOGENOM" id="CLU_2137140_0_0_1"/>
<dbReference type="EMBL" id="CM000781">
    <property type="protein sequence ID" value="AQK66208.1"/>
    <property type="molecule type" value="Genomic_DNA"/>
</dbReference>
<reference evidence="6" key="2">
    <citation type="submission" date="2015-12" db="EMBL/GenBank/DDBJ databases">
        <title>Update maize B73 reference genome by single molecule sequencing technologies.</title>
        <authorList>
            <consortium name="Maize Genome Sequencing Project"/>
            <person name="Ware D."/>
        </authorList>
    </citation>
    <scope>NUCLEOTIDE SEQUENCE</scope>
    <source>
        <tissue evidence="6">Seedling</tissue>
    </source>
</reference>